<name>A0A9X0MK85_BACCE</name>
<gene>
    <name evidence="1" type="ORF">AT268_33475</name>
</gene>
<dbReference type="RefSeq" id="WP_061662849.1">
    <property type="nucleotide sequence ID" value="NZ_LOMO01000001.1"/>
</dbReference>
<protein>
    <submittedName>
        <fullName evidence="1">Uncharacterized protein</fullName>
    </submittedName>
</protein>
<sequence>MTERIKLTMTVTWEYEPNKEDYDKGMTIEQMAEFDATQPEVPSIIRGEGTYSDVKWEITGREYKND</sequence>
<dbReference type="Proteomes" id="UP000075476">
    <property type="component" value="Unassembled WGS sequence"/>
</dbReference>
<organism evidence="1 2">
    <name type="scientific">Bacillus cereus</name>
    <dbReference type="NCBI Taxonomy" id="1396"/>
    <lineage>
        <taxon>Bacteria</taxon>
        <taxon>Bacillati</taxon>
        <taxon>Bacillota</taxon>
        <taxon>Bacilli</taxon>
        <taxon>Bacillales</taxon>
        <taxon>Bacillaceae</taxon>
        <taxon>Bacillus</taxon>
        <taxon>Bacillus cereus group</taxon>
    </lineage>
</organism>
<evidence type="ECO:0000313" key="1">
    <source>
        <dbReference type="EMBL" id="KXY51387.1"/>
    </source>
</evidence>
<comment type="caution">
    <text evidence="1">The sequence shown here is derived from an EMBL/GenBank/DDBJ whole genome shotgun (WGS) entry which is preliminary data.</text>
</comment>
<reference evidence="1 2" key="1">
    <citation type="submission" date="2015-12" db="EMBL/GenBank/DDBJ databases">
        <title>Bacillus cereus Group isolate.</title>
        <authorList>
            <person name="Kovac J."/>
        </authorList>
    </citation>
    <scope>NUCLEOTIDE SEQUENCE [LARGE SCALE GENOMIC DNA]</scope>
    <source>
        <strain evidence="1 2">FSL K6-0073</strain>
    </source>
</reference>
<dbReference type="EMBL" id="LOMO01000001">
    <property type="protein sequence ID" value="KXY51387.1"/>
    <property type="molecule type" value="Genomic_DNA"/>
</dbReference>
<evidence type="ECO:0000313" key="2">
    <source>
        <dbReference type="Proteomes" id="UP000075476"/>
    </source>
</evidence>
<proteinExistence type="predicted"/>
<accession>A0A9X0MK85</accession>
<dbReference type="AlphaFoldDB" id="A0A9X0MK85"/>